<dbReference type="Pfam" id="PF00197">
    <property type="entry name" value="Kunitz_legume"/>
    <property type="match status" value="1"/>
</dbReference>
<evidence type="ECO:0000313" key="2">
    <source>
        <dbReference type="EMBL" id="KDP27288.1"/>
    </source>
</evidence>
<dbReference type="SUPFAM" id="SSF50386">
    <property type="entry name" value="STI-like"/>
    <property type="match status" value="1"/>
</dbReference>
<proteinExistence type="predicted"/>
<dbReference type="InterPro" id="IPR002160">
    <property type="entry name" value="Prot_inh_Kunz-lg"/>
</dbReference>
<keyword evidence="4" id="KW-1185">Reference proteome</keyword>
<evidence type="ECO:0000256" key="1">
    <source>
        <dbReference type="SAM" id="SignalP"/>
    </source>
</evidence>
<dbReference type="PANTHER" id="PTHR33107">
    <property type="entry name" value="KUNITZ TRYPSIN INHIBITOR 2"/>
    <property type="match status" value="1"/>
</dbReference>
<organism evidence="3 4">
    <name type="scientific">Jatropha curcas</name>
    <name type="common">Barbados nut</name>
    <dbReference type="NCBI Taxonomy" id="180498"/>
    <lineage>
        <taxon>Eukaryota</taxon>
        <taxon>Viridiplantae</taxon>
        <taxon>Streptophyta</taxon>
        <taxon>Embryophyta</taxon>
        <taxon>Tracheophyta</taxon>
        <taxon>Spermatophyta</taxon>
        <taxon>Magnoliopsida</taxon>
        <taxon>eudicotyledons</taxon>
        <taxon>Gunneridae</taxon>
        <taxon>Pentapetalae</taxon>
        <taxon>rosids</taxon>
        <taxon>fabids</taxon>
        <taxon>Malpighiales</taxon>
        <taxon>Euphorbiaceae</taxon>
        <taxon>Crotonoideae</taxon>
        <taxon>Jatropheae</taxon>
        <taxon>Jatropha</taxon>
    </lineage>
</organism>
<dbReference type="Gene3D" id="2.80.10.50">
    <property type="match status" value="1"/>
</dbReference>
<name>A0A067LQR9_JATCU</name>
<dbReference type="PANTHER" id="PTHR33107:SF75">
    <property type="entry name" value="INHIBITOR, PUTATIVE-RELATED"/>
    <property type="match status" value="1"/>
</dbReference>
<evidence type="ECO:0000313" key="3">
    <source>
        <dbReference type="EMBL" id="KDP46944.1"/>
    </source>
</evidence>
<feature type="signal peptide" evidence="1">
    <location>
        <begin position="1"/>
        <end position="21"/>
    </location>
</feature>
<dbReference type="PRINTS" id="PR00291">
    <property type="entry name" value="KUNITZINHBTR"/>
</dbReference>
<reference evidence="3 4" key="1">
    <citation type="journal article" date="2014" name="PLoS ONE">
        <title>Global Analysis of Gene Expression Profiles in Physic Nut (Jatropha curcas L.) Seedlings Exposed to Salt Stress.</title>
        <authorList>
            <person name="Zhang L."/>
            <person name="Zhang C."/>
            <person name="Wu P."/>
            <person name="Chen Y."/>
            <person name="Li M."/>
            <person name="Jiang H."/>
            <person name="Wu G."/>
        </authorList>
    </citation>
    <scope>NUCLEOTIDE SEQUENCE [LARGE SCALE GENOMIC DNA]</scope>
    <source>
        <strain evidence="4">cv. GZQX0401</strain>
        <tissue evidence="3">Young leaves</tissue>
    </source>
</reference>
<dbReference type="MEROPS" id="I03.004"/>
<dbReference type="KEGG" id="jcu:105641349"/>
<gene>
    <name evidence="3" type="ORF">JCGZ_07961</name>
    <name evidence="2" type="ORF">JCGZ_21019</name>
</gene>
<feature type="chain" id="PRO_5014010314" evidence="1">
    <location>
        <begin position="22"/>
        <end position="194"/>
    </location>
</feature>
<evidence type="ECO:0000313" key="4">
    <source>
        <dbReference type="Proteomes" id="UP000027138"/>
    </source>
</evidence>
<keyword evidence="1" id="KW-0732">Signal</keyword>
<dbReference type="EMBL" id="KK914202">
    <property type="protein sequence ID" value="KDP46944.1"/>
    <property type="molecule type" value="Genomic_DNA"/>
</dbReference>
<dbReference type="GO" id="GO:0004866">
    <property type="term" value="F:endopeptidase inhibitor activity"/>
    <property type="evidence" value="ECO:0007669"/>
    <property type="project" value="InterPro"/>
</dbReference>
<dbReference type="Proteomes" id="UP000027138">
    <property type="component" value="Unassembled WGS sequence"/>
</dbReference>
<dbReference type="PROSITE" id="PS00283">
    <property type="entry name" value="SOYBEAN_KUNITZ"/>
    <property type="match status" value="1"/>
</dbReference>
<dbReference type="OrthoDB" id="1918435at2759"/>
<dbReference type="SMART" id="SM00452">
    <property type="entry name" value="STI"/>
    <property type="match status" value="1"/>
</dbReference>
<dbReference type="InterPro" id="IPR011065">
    <property type="entry name" value="Kunitz_inhibitor_STI-like_sf"/>
</dbReference>
<dbReference type="STRING" id="180498.A0A067LQR9"/>
<protein>
    <submittedName>
        <fullName evidence="3">Uncharacterized protein</fullName>
    </submittedName>
</protein>
<accession>A0A067LQR9</accession>
<dbReference type="AlphaFoldDB" id="A0A067LQR9"/>
<dbReference type="EMBL" id="KK914861">
    <property type="protein sequence ID" value="KDP27288.1"/>
    <property type="molecule type" value="Genomic_DNA"/>
</dbReference>
<sequence>MFRFIGSFTFLWLVMATTAMAQSTTILDTNGQPLTSGVEYYVLPAATDTAGGLTLVNRTGSCPFYVGQEPLSTVVSQGLPVVFTPNDGDSVVREDIPFTVAFSASTTCVQSTGWRVENDEEVSRTFIVTGGDQSFFRIQIDDNGLYNLIWCPVCDRPNCPRFRCLDASIFMENGKRLLIVGEDQAFPFRFRRAN</sequence>